<dbReference type="EMBL" id="QWEI01000002">
    <property type="protein sequence ID" value="RHW38646.1"/>
    <property type="molecule type" value="Genomic_DNA"/>
</dbReference>
<dbReference type="OrthoDB" id="2454090at2"/>
<name>A0A396SF38_9BACL</name>
<dbReference type="Proteomes" id="UP000265692">
    <property type="component" value="Unassembled WGS sequence"/>
</dbReference>
<dbReference type="RefSeq" id="WP_118875678.1">
    <property type="nucleotide sequence ID" value="NZ_QWEI01000002.1"/>
</dbReference>
<dbReference type="AlphaFoldDB" id="A0A396SF38"/>
<evidence type="ECO:0000313" key="2">
    <source>
        <dbReference type="Proteomes" id="UP000265692"/>
    </source>
</evidence>
<gene>
    <name evidence="1" type="ORF">D1B33_07155</name>
</gene>
<protein>
    <submittedName>
        <fullName evidence="1">Uncharacterized protein</fullName>
    </submittedName>
</protein>
<accession>A0A396SF38</accession>
<sequence>MGEIIEFEYRGLNIFDEISTVEIAIEPLTKRIHVLDTMQVVEPEYNFGKKRFQMSEGFQKMTEVLCTKRFQEIQDQSTEQWVNDMTWIFYGSKKSIIKMEQCEITEMPKATLANEIHRFDLFEKYMVRVL</sequence>
<comment type="caution">
    <text evidence="1">The sequence shown here is derived from an EMBL/GenBank/DDBJ whole genome shotgun (WGS) entry which is preliminary data.</text>
</comment>
<organism evidence="1 2">
    <name type="scientific">Ureibacillus yapensis</name>
    <dbReference type="NCBI Taxonomy" id="2304605"/>
    <lineage>
        <taxon>Bacteria</taxon>
        <taxon>Bacillati</taxon>
        <taxon>Bacillota</taxon>
        <taxon>Bacilli</taxon>
        <taxon>Bacillales</taxon>
        <taxon>Caryophanaceae</taxon>
        <taxon>Ureibacillus</taxon>
    </lineage>
</organism>
<proteinExistence type="predicted"/>
<reference evidence="1 2" key="1">
    <citation type="submission" date="2018-08" db="EMBL/GenBank/DDBJ databases">
        <title>Lysinibacillus sp. YLB-03 draft genome sequence.</title>
        <authorList>
            <person name="Yu L."/>
        </authorList>
    </citation>
    <scope>NUCLEOTIDE SEQUENCE [LARGE SCALE GENOMIC DNA]</scope>
    <source>
        <strain evidence="1 2">YLB-03</strain>
    </source>
</reference>
<keyword evidence="2" id="KW-1185">Reference proteome</keyword>
<evidence type="ECO:0000313" key="1">
    <source>
        <dbReference type="EMBL" id="RHW38646.1"/>
    </source>
</evidence>